<dbReference type="KEGG" id="mva:Mvan_2439"/>
<dbReference type="PANTHER" id="PTHR43884">
    <property type="entry name" value="ACYL-COA DEHYDROGENASE"/>
    <property type="match status" value="1"/>
</dbReference>
<dbReference type="Pfam" id="PF02770">
    <property type="entry name" value="Acyl-CoA_dh_M"/>
    <property type="match status" value="1"/>
</dbReference>
<dbReference type="STRING" id="350058.Mvan_2439"/>
<name>A1T7V2_MYCVP</name>
<sequence>MGASEAKPVIAYERTLFEPEHDMFRESFRAFLDRHVAPHHEEWEKNKLVDRDVWLEAGKQGFLGMAVPEEYGGGGVDDFRYNTIVTEEVTAGRYTGLGFSLHNDVAAPYLIRLATEEQKQRWLPKFCSGEIISAIAMTEPGTGSDLQGIKTRAVRDGDHYVLNGAKTFITNGIHSDLVIVVAQTDPDKGALGFSLLVVERGMAGFERGRKLDKIGLDAQDTAELSFTDVKVPVENLLGEEGQGFIYLMQNLPQERISIAIMAAAAMEAVLDVTLQYTKERKAFGRPIGSQQNSRFLLAELSTEATVVRMMVDEFIKLHLQDKLTVEQAAMAKWYSTEKQVHLIDRCLQLHGGYGYMREYDVARAYLDARVQTIYGGTTEIMKEIIGRSLGV</sequence>
<organism evidence="11 12">
    <name type="scientific">Mycolicibacterium vanbaalenii (strain DSM 7251 / JCM 13017 / BCRC 16820 / KCTC 9966 / NRRL B-24157 / PYR-1)</name>
    <name type="common">Mycobacterium vanbaalenii</name>
    <dbReference type="NCBI Taxonomy" id="350058"/>
    <lineage>
        <taxon>Bacteria</taxon>
        <taxon>Bacillati</taxon>
        <taxon>Actinomycetota</taxon>
        <taxon>Actinomycetes</taxon>
        <taxon>Mycobacteriales</taxon>
        <taxon>Mycobacteriaceae</taxon>
        <taxon>Mycolicibacterium</taxon>
    </lineage>
</organism>
<dbReference type="RefSeq" id="WP_011779664.1">
    <property type="nucleotide sequence ID" value="NC_008726.1"/>
</dbReference>
<dbReference type="InterPro" id="IPR036250">
    <property type="entry name" value="AcylCo_DH-like_C"/>
</dbReference>
<comment type="catalytic activity">
    <reaction evidence="6">
        <text>a 2,3-saturated acyl-CoA + A = a 2,3-dehydroacyl-CoA + AH2</text>
        <dbReference type="Rhea" id="RHEA:48608"/>
        <dbReference type="ChEBI" id="CHEBI:13193"/>
        <dbReference type="ChEBI" id="CHEBI:17499"/>
        <dbReference type="ChEBI" id="CHEBI:60015"/>
        <dbReference type="ChEBI" id="CHEBI:65111"/>
    </reaction>
</comment>
<evidence type="ECO:0000259" key="9">
    <source>
        <dbReference type="Pfam" id="PF02770"/>
    </source>
</evidence>
<keyword evidence="3 7" id="KW-0285">Flavoprotein</keyword>
<keyword evidence="12" id="KW-1185">Reference proteome</keyword>
<dbReference type="FunFam" id="1.10.540.10:FF:000009">
    <property type="entry name" value="Probable acyl-CoA dehydrogenase"/>
    <property type="match status" value="1"/>
</dbReference>
<evidence type="ECO:0000259" key="8">
    <source>
        <dbReference type="Pfam" id="PF00441"/>
    </source>
</evidence>
<comment type="similarity">
    <text evidence="2 7">Belongs to the acyl-CoA dehydrogenase family.</text>
</comment>
<dbReference type="InterPro" id="IPR013786">
    <property type="entry name" value="AcylCoA_DH/ox_N"/>
</dbReference>
<dbReference type="Gene3D" id="1.10.540.10">
    <property type="entry name" value="Acyl-CoA dehydrogenase/oxidase, N-terminal domain"/>
    <property type="match status" value="1"/>
</dbReference>
<dbReference type="EC" id="1.3.8.8" evidence="11"/>
<dbReference type="InterPro" id="IPR037069">
    <property type="entry name" value="AcylCoA_DH/ox_N_sf"/>
</dbReference>
<accession>A1T7V2</accession>
<dbReference type="FunFam" id="2.40.110.10:FF:000002">
    <property type="entry name" value="Acyl-CoA dehydrogenase fadE12"/>
    <property type="match status" value="1"/>
</dbReference>
<evidence type="ECO:0000313" key="11">
    <source>
        <dbReference type="EMBL" id="ABM13252.1"/>
    </source>
</evidence>
<evidence type="ECO:0000256" key="4">
    <source>
        <dbReference type="ARBA" id="ARBA00022827"/>
    </source>
</evidence>
<proteinExistence type="inferred from homology"/>
<gene>
    <name evidence="11" type="ordered locus">Mvan_2439</name>
</gene>
<dbReference type="InterPro" id="IPR009100">
    <property type="entry name" value="AcylCoA_DH/oxidase_NM_dom_sf"/>
</dbReference>
<dbReference type="InterPro" id="IPR006091">
    <property type="entry name" value="Acyl-CoA_Oxase/DH_mid-dom"/>
</dbReference>
<dbReference type="Pfam" id="PF00441">
    <property type="entry name" value="Acyl-CoA_dh_1"/>
    <property type="match status" value="1"/>
</dbReference>
<dbReference type="Pfam" id="PF02771">
    <property type="entry name" value="Acyl-CoA_dh_N"/>
    <property type="match status" value="1"/>
</dbReference>
<dbReference type="HOGENOM" id="CLU_018204_0_3_11"/>
<evidence type="ECO:0000256" key="1">
    <source>
        <dbReference type="ARBA" id="ARBA00001974"/>
    </source>
</evidence>
<evidence type="ECO:0000256" key="3">
    <source>
        <dbReference type="ARBA" id="ARBA00022630"/>
    </source>
</evidence>
<feature type="domain" description="Acyl-CoA oxidase/dehydrogenase middle" evidence="9">
    <location>
        <begin position="134"/>
        <end position="229"/>
    </location>
</feature>
<dbReference type="InterPro" id="IPR046373">
    <property type="entry name" value="Acyl-CoA_Oxase/DH_mid-dom_sf"/>
</dbReference>
<dbReference type="EMBL" id="CP000511">
    <property type="protein sequence ID" value="ABM13252.1"/>
    <property type="molecule type" value="Genomic_DNA"/>
</dbReference>
<dbReference type="GO" id="GO:0004466">
    <property type="term" value="F:long-chain fatty acyl-CoA dehydrogenase activity"/>
    <property type="evidence" value="ECO:0007669"/>
    <property type="project" value="UniProtKB-EC"/>
</dbReference>
<dbReference type="Proteomes" id="UP000009159">
    <property type="component" value="Chromosome"/>
</dbReference>
<dbReference type="SUPFAM" id="SSF56645">
    <property type="entry name" value="Acyl-CoA dehydrogenase NM domain-like"/>
    <property type="match status" value="1"/>
</dbReference>
<dbReference type="GO" id="GO:0050660">
    <property type="term" value="F:flavin adenine dinucleotide binding"/>
    <property type="evidence" value="ECO:0007669"/>
    <property type="project" value="InterPro"/>
</dbReference>
<dbReference type="PROSITE" id="PS00073">
    <property type="entry name" value="ACYL_COA_DH_2"/>
    <property type="match status" value="1"/>
</dbReference>
<evidence type="ECO:0000313" key="12">
    <source>
        <dbReference type="Proteomes" id="UP000009159"/>
    </source>
</evidence>
<keyword evidence="5 7" id="KW-0560">Oxidoreductase</keyword>
<dbReference type="InterPro" id="IPR006089">
    <property type="entry name" value="Acyl-CoA_DH_CS"/>
</dbReference>
<evidence type="ECO:0000256" key="5">
    <source>
        <dbReference type="ARBA" id="ARBA00023002"/>
    </source>
</evidence>
<dbReference type="Gene3D" id="1.20.140.10">
    <property type="entry name" value="Butyryl-CoA Dehydrogenase, subunit A, domain 3"/>
    <property type="match status" value="1"/>
</dbReference>
<dbReference type="PANTHER" id="PTHR43884:SF12">
    <property type="entry name" value="ISOVALERYL-COA DEHYDROGENASE, MITOCHONDRIAL-RELATED"/>
    <property type="match status" value="1"/>
</dbReference>
<reference evidence="11" key="1">
    <citation type="submission" date="2006-12" db="EMBL/GenBank/DDBJ databases">
        <title>Complete sequence of Mycobacterium vanbaalenii PYR-1.</title>
        <authorList>
            <consortium name="US DOE Joint Genome Institute"/>
            <person name="Copeland A."/>
            <person name="Lucas S."/>
            <person name="Lapidus A."/>
            <person name="Barry K."/>
            <person name="Detter J.C."/>
            <person name="Glavina del Rio T."/>
            <person name="Hammon N."/>
            <person name="Israni S."/>
            <person name="Dalin E."/>
            <person name="Tice H."/>
            <person name="Pitluck S."/>
            <person name="Singan V."/>
            <person name="Schmutz J."/>
            <person name="Larimer F."/>
            <person name="Land M."/>
            <person name="Hauser L."/>
            <person name="Kyrpides N."/>
            <person name="Anderson I.J."/>
            <person name="Miller C."/>
            <person name="Richardson P."/>
        </authorList>
    </citation>
    <scope>NUCLEOTIDE SEQUENCE [LARGE SCALE GENOMIC DNA]</scope>
    <source>
        <strain evidence="11">PYR-1</strain>
    </source>
</reference>
<evidence type="ECO:0000259" key="10">
    <source>
        <dbReference type="Pfam" id="PF02771"/>
    </source>
</evidence>
<evidence type="ECO:0000256" key="6">
    <source>
        <dbReference type="ARBA" id="ARBA00052546"/>
    </source>
</evidence>
<dbReference type="SUPFAM" id="SSF47203">
    <property type="entry name" value="Acyl-CoA dehydrogenase C-terminal domain-like"/>
    <property type="match status" value="1"/>
</dbReference>
<dbReference type="eggNOG" id="COG1960">
    <property type="taxonomic scope" value="Bacteria"/>
</dbReference>
<dbReference type="FunFam" id="1.20.140.10:FF:000001">
    <property type="entry name" value="Acyl-CoA dehydrogenase"/>
    <property type="match status" value="1"/>
</dbReference>
<evidence type="ECO:0000256" key="7">
    <source>
        <dbReference type="RuleBase" id="RU362125"/>
    </source>
</evidence>
<dbReference type="InterPro" id="IPR009075">
    <property type="entry name" value="AcylCo_DH/oxidase_C"/>
</dbReference>
<dbReference type="AlphaFoldDB" id="A1T7V2"/>
<feature type="domain" description="Acyl-CoA dehydrogenase/oxidase C-terminal" evidence="8">
    <location>
        <begin position="241"/>
        <end position="389"/>
    </location>
</feature>
<keyword evidence="4 7" id="KW-0274">FAD</keyword>
<dbReference type="Gene3D" id="2.40.110.10">
    <property type="entry name" value="Butyryl-CoA Dehydrogenase, subunit A, domain 2"/>
    <property type="match status" value="1"/>
</dbReference>
<evidence type="ECO:0000256" key="2">
    <source>
        <dbReference type="ARBA" id="ARBA00009347"/>
    </source>
</evidence>
<feature type="domain" description="Acyl-CoA dehydrogenase/oxidase N-terminal" evidence="10">
    <location>
        <begin position="19"/>
        <end position="130"/>
    </location>
</feature>
<protein>
    <submittedName>
        <fullName evidence="11">Long-chain-acyl-CoA dehydrogenase</fullName>
        <ecNumber evidence="11">1.3.8.8</ecNumber>
    </submittedName>
</protein>
<comment type="cofactor">
    <cofactor evidence="1 7">
        <name>FAD</name>
        <dbReference type="ChEBI" id="CHEBI:57692"/>
    </cofactor>
</comment>